<dbReference type="EMBL" id="VCAZ01000023">
    <property type="protein sequence ID" value="TSK92900.1"/>
    <property type="molecule type" value="Genomic_DNA"/>
</dbReference>
<feature type="transmembrane region" description="Helical" evidence="13">
    <location>
        <begin position="235"/>
        <end position="263"/>
    </location>
</feature>
<dbReference type="GO" id="GO:0033038">
    <property type="term" value="F:bitter taste receptor activity"/>
    <property type="evidence" value="ECO:0007669"/>
    <property type="project" value="InterPro"/>
</dbReference>
<keyword evidence="15" id="KW-1185">Reference proteome</keyword>
<sequence>MDSFTFAVVNIPVSIISIIQNIFLAFCIFFPQQRTEQLKKPLNVLLGTLVGCNSTLQVCIIVYVVMECDIILPSYMAYSFVVEMILFAMRTSVTSSLWLNVFYYCQIVPAQHPVLICLKRNLLLFIYTALIADKIFFMVGFSEGLALVQAFKDFYDLYDYDFNITYTVQWHEAYANLKVVKFVFFVDMWIRFIYLLLCLIVMLTSSCATILYLRRHMKSLEESLSSPRLQRQMRVTMTSIIQTSLYLLCSVFILVRELLVFAFDMSFDLNGHICCSVVCVYTFGSTINLCVGQTIFRQRVINVWQKLLNTANFLFK</sequence>
<feature type="transmembrane region" description="Helical" evidence="13">
    <location>
        <begin position="77"/>
        <end position="101"/>
    </location>
</feature>
<dbReference type="PANTHER" id="PTHR11394">
    <property type="entry name" value="TASTE RECEPTOR TYPE 2"/>
    <property type="match status" value="1"/>
</dbReference>
<organism evidence="14 15">
    <name type="scientific">Bagarius yarrelli</name>
    <name type="common">Goonch</name>
    <name type="synonym">Bagrus yarrelli</name>
    <dbReference type="NCBI Taxonomy" id="175774"/>
    <lineage>
        <taxon>Eukaryota</taxon>
        <taxon>Metazoa</taxon>
        <taxon>Chordata</taxon>
        <taxon>Craniata</taxon>
        <taxon>Vertebrata</taxon>
        <taxon>Euteleostomi</taxon>
        <taxon>Actinopterygii</taxon>
        <taxon>Neopterygii</taxon>
        <taxon>Teleostei</taxon>
        <taxon>Ostariophysi</taxon>
        <taxon>Siluriformes</taxon>
        <taxon>Sisoridae</taxon>
        <taxon>Sisorinae</taxon>
        <taxon>Bagarius</taxon>
    </lineage>
</organism>
<evidence type="ECO:0000256" key="13">
    <source>
        <dbReference type="SAM" id="Phobius"/>
    </source>
</evidence>
<evidence type="ECO:0000256" key="10">
    <source>
        <dbReference type="ARBA" id="ARBA00023224"/>
    </source>
</evidence>
<dbReference type="GO" id="GO:0004930">
    <property type="term" value="F:G protein-coupled receptor activity"/>
    <property type="evidence" value="ECO:0007669"/>
    <property type="project" value="UniProtKB-KW"/>
</dbReference>
<accession>A0A556TW56</accession>
<keyword evidence="6 13" id="KW-1133">Transmembrane helix</keyword>
<keyword evidence="7 12" id="KW-0297">G-protein coupled receptor</keyword>
<keyword evidence="5 12" id="KW-0812">Transmembrane</keyword>
<name>A0A556TW56_BAGYA</name>
<evidence type="ECO:0000256" key="3">
    <source>
        <dbReference type="ARBA" id="ARBA00022480"/>
    </source>
</evidence>
<dbReference type="SUPFAM" id="SSF81321">
    <property type="entry name" value="Family A G protein-coupled receptor-like"/>
    <property type="match status" value="1"/>
</dbReference>
<evidence type="ECO:0000256" key="2">
    <source>
        <dbReference type="ARBA" id="ARBA00007376"/>
    </source>
</evidence>
<evidence type="ECO:0000256" key="5">
    <source>
        <dbReference type="ARBA" id="ARBA00022692"/>
    </source>
</evidence>
<dbReference type="Proteomes" id="UP000319801">
    <property type="component" value="Unassembled WGS sequence"/>
</dbReference>
<dbReference type="Pfam" id="PF05296">
    <property type="entry name" value="TAS2R"/>
    <property type="match status" value="1"/>
</dbReference>
<feature type="transmembrane region" description="Helical" evidence="13">
    <location>
        <begin position="6"/>
        <end position="30"/>
    </location>
</feature>
<keyword evidence="10 12" id="KW-0807">Transducer</keyword>
<feature type="transmembrane region" description="Helical" evidence="13">
    <location>
        <begin position="269"/>
        <end position="291"/>
    </location>
</feature>
<feature type="transmembrane region" description="Helical" evidence="13">
    <location>
        <begin position="192"/>
        <end position="214"/>
    </location>
</feature>
<evidence type="ECO:0000256" key="4">
    <source>
        <dbReference type="ARBA" id="ARBA00022606"/>
    </source>
</evidence>
<keyword evidence="8 12" id="KW-0472">Membrane</keyword>
<evidence type="ECO:0000256" key="9">
    <source>
        <dbReference type="ARBA" id="ARBA00023170"/>
    </source>
</evidence>
<evidence type="ECO:0000256" key="8">
    <source>
        <dbReference type="ARBA" id="ARBA00023136"/>
    </source>
</evidence>
<evidence type="ECO:0000256" key="1">
    <source>
        <dbReference type="ARBA" id="ARBA00004141"/>
    </source>
</evidence>
<evidence type="ECO:0000313" key="15">
    <source>
        <dbReference type="Proteomes" id="UP000319801"/>
    </source>
</evidence>
<evidence type="ECO:0000313" key="14">
    <source>
        <dbReference type="EMBL" id="TSK92900.1"/>
    </source>
</evidence>
<evidence type="ECO:0000256" key="7">
    <source>
        <dbReference type="ARBA" id="ARBA00023040"/>
    </source>
</evidence>
<keyword evidence="3 12" id="KW-0919">Taste</keyword>
<proteinExistence type="inferred from homology"/>
<dbReference type="InterPro" id="IPR007960">
    <property type="entry name" value="TAS2R"/>
</dbReference>
<reference evidence="14 15" key="1">
    <citation type="journal article" date="2019" name="Genome Biol. Evol.">
        <title>Whole-Genome Sequencing of the Giant Devil Catfish, Bagarius yarrelli.</title>
        <authorList>
            <person name="Jiang W."/>
            <person name="Lv Y."/>
            <person name="Cheng L."/>
            <person name="Yang K."/>
            <person name="Chao B."/>
            <person name="Wang X."/>
            <person name="Li Y."/>
            <person name="Pan X."/>
            <person name="You X."/>
            <person name="Zhang Y."/>
            <person name="Yang J."/>
            <person name="Li J."/>
            <person name="Zhang X."/>
            <person name="Liu S."/>
            <person name="Sun C."/>
            <person name="Yang J."/>
            <person name="Shi Q."/>
        </authorList>
    </citation>
    <scope>NUCLEOTIDE SEQUENCE [LARGE SCALE GENOMIC DNA]</scope>
    <source>
        <strain evidence="14">JWS20170419001</strain>
        <tissue evidence="14">Muscle</tissue>
    </source>
</reference>
<protein>
    <recommendedName>
        <fullName evidence="12">Taste receptor type 2</fullName>
    </recommendedName>
</protein>
<dbReference type="AlphaFoldDB" id="A0A556TW56"/>
<gene>
    <name evidence="14" type="ORF">Baya_5614</name>
</gene>
<keyword evidence="4 12" id="KW-0716">Sensory transduction</keyword>
<dbReference type="PANTHER" id="PTHR11394:SF47">
    <property type="entry name" value="TASTE RECEPTOR TYPE 2 MEMBER 40"/>
    <property type="match status" value="1"/>
</dbReference>
<dbReference type="GO" id="GO:0016020">
    <property type="term" value="C:membrane"/>
    <property type="evidence" value="ECO:0007669"/>
    <property type="project" value="UniProtKB-SubCell"/>
</dbReference>
<feature type="transmembrane region" description="Helical" evidence="13">
    <location>
        <begin position="122"/>
        <end position="141"/>
    </location>
</feature>
<feature type="transmembrane region" description="Helical" evidence="13">
    <location>
        <begin position="42"/>
        <end position="65"/>
    </location>
</feature>
<comment type="caution">
    <text evidence="14">The sequence shown here is derived from an EMBL/GenBank/DDBJ whole genome shotgun (WGS) entry which is preliminary data.</text>
</comment>
<dbReference type="OrthoDB" id="8724017at2759"/>
<dbReference type="Gene3D" id="1.20.1070.10">
    <property type="entry name" value="Rhodopsin 7-helix transmembrane proteins"/>
    <property type="match status" value="1"/>
</dbReference>
<evidence type="ECO:0000256" key="11">
    <source>
        <dbReference type="RuleBase" id="RU004423"/>
    </source>
</evidence>
<evidence type="ECO:0000256" key="12">
    <source>
        <dbReference type="RuleBase" id="RU004424"/>
    </source>
</evidence>
<comment type="subcellular location">
    <subcellularLocation>
        <location evidence="1 12">Membrane</location>
        <topology evidence="1 12">Multi-pass membrane protein</topology>
    </subcellularLocation>
</comment>
<keyword evidence="9 12" id="KW-0675">Receptor</keyword>
<evidence type="ECO:0000256" key="6">
    <source>
        <dbReference type="ARBA" id="ARBA00022989"/>
    </source>
</evidence>
<comment type="similarity">
    <text evidence="2 11">Belongs to the G-protein coupled receptor T2R family.</text>
</comment>